<dbReference type="PROSITE" id="PS51821">
    <property type="entry name" value="VELVET"/>
    <property type="match status" value="1"/>
</dbReference>
<dbReference type="STRING" id="44941.A0A397V483"/>
<name>A0A397V483_9GLOM</name>
<proteinExistence type="predicted"/>
<feature type="compositionally biased region" description="Low complexity" evidence="5">
    <location>
        <begin position="205"/>
        <end position="227"/>
    </location>
</feature>
<keyword evidence="3" id="KW-0804">Transcription</keyword>
<protein>
    <submittedName>
        <fullName evidence="7">Velvet factor-domain-containing protein</fullName>
    </submittedName>
</protein>
<dbReference type="InterPro" id="IPR038491">
    <property type="entry name" value="Velvet_dom_sf"/>
</dbReference>
<feature type="domain" description="Velvet" evidence="6">
    <location>
        <begin position="1"/>
        <end position="185"/>
    </location>
</feature>
<keyword evidence="8" id="KW-1185">Reference proteome</keyword>
<dbReference type="PANTHER" id="PTHR33572:SF3">
    <property type="entry name" value="VELVET COMPLEX SUBUNIT B"/>
    <property type="match status" value="1"/>
</dbReference>
<dbReference type="Pfam" id="PF11754">
    <property type="entry name" value="Velvet"/>
    <property type="match status" value="2"/>
</dbReference>
<dbReference type="GO" id="GO:0005634">
    <property type="term" value="C:nucleus"/>
    <property type="evidence" value="ECO:0007669"/>
    <property type="project" value="UniProtKB-SubCell"/>
</dbReference>
<comment type="subcellular location">
    <subcellularLocation>
        <location evidence="1">Nucleus</location>
    </subcellularLocation>
</comment>
<evidence type="ECO:0000256" key="5">
    <source>
        <dbReference type="SAM" id="MobiDB-lite"/>
    </source>
</evidence>
<dbReference type="Proteomes" id="UP000266673">
    <property type="component" value="Unassembled WGS sequence"/>
</dbReference>
<dbReference type="InterPro" id="IPR021740">
    <property type="entry name" value="Velvet"/>
</dbReference>
<keyword evidence="2" id="KW-0805">Transcription regulation</keyword>
<evidence type="ECO:0000256" key="4">
    <source>
        <dbReference type="ARBA" id="ARBA00023242"/>
    </source>
</evidence>
<dbReference type="Gene3D" id="2.60.40.3960">
    <property type="entry name" value="Velvet domain"/>
    <property type="match status" value="1"/>
</dbReference>
<evidence type="ECO:0000256" key="1">
    <source>
        <dbReference type="ARBA" id="ARBA00004123"/>
    </source>
</evidence>
<accession>A0A397V483</accession>
<evidence type="ECO:0000256" key="3">
    <source>
        <dbReference type="ARBA" id="ARBA00023163"/>
    </source>
</evidence>
<feature type="compositionally biased region" description="Basic and acidic residues" evidence="5">
    <location>
        <begin position="237"/>
        <end position="247"/>
    </location>
</feature>
<evidence type="ECO:0000313" key="7">
    <source>
        <dbReference type="EMBL" id="RIB16428.1"/>
    </source>
</evidence>
<gene>
    <name evidence="7" type="ORF">C2G38_2017528</name>
</gene>
<dbReference type="AlphaFoldDB" id="A0A397V483"/>
<dbReference type="EMBL" id="QKWP01000676">
    <property type="protein sequence ID" value="RIB16428.1"/>
    <property type="molecule type" value="Genomic_DNA"/>
</dbReference>
<evidence type="ECO:0000256" key="2">
    <source>
        <dbReference type="ARBA" id="ARBA00023015"/>
    </source>
</evidence>
<sequence length="247" mass="27424">MCGFGDKDRRPIDPPPVVRLFVSFPNGTPESESSIDHTMMTVHAALWSEDCKEERILVNNPSTHGQATGPTSSIMSLNPPSCVKTLAGSCASSAYLLRDHTDQRGIYFIFQDLSVRIEGAYTLKFSFTDLRGLISPSYEIVGGCVAAEAYSAPFRVYSAKKFPGMTESTALSKAFASQGIKLTIRKNLRYQRINDHPLDQMNEHTTTITTSTPSNIIKSENPDNPDNPVDDTEEFDNLSHEEIKRER</sequence>
<keyword evidence="4" id="KW-0539">Nucleus</keyword>
<evidence type="ECO:0000259" key="6">
    <source>
        <dbReference type="PROSITE" id="PS51821"/>
    </source>
</evidence>
<evidence type="ECO:0000313" key="8">
    <source>
        <dbReference type="Proteomes" id="UP000266673"/>
    </source>
</evidence>
<dbReference type="InterPro" id="IPR037525">
    <property type="entry name" value="Velvet_dom"/>
</dbReference>
<organism evidence="7 8">
    <name type="scientific">Gigaspora rosea</name>
    <dbReference type="NCBI Taxonomy" id="44941"/>
    <lineage>
        <taxon>Eukaryota</taxon>
        <taxon>Fungi</taxon>
        <taxon>Fungi incertae sedis</taxon>
        <taxon>Mucoromycota</taxon>
        <taxon>Glomeromycotina</taxon>
        <taxon>Glomeromycetes</taxon>
        <taxon>Diversisporales</taxon>
        <taxon>Gigasporaceae</taxon>
        <taxon>Gigaspora</taxon>
    </lineage>
</organism>
<comment type="caution">
    <text evidence="7">The sequence shown here is derived from an EMBL/GenBank/DDBJ whole genome shotgun (WGS) entry which is preliminary data.</text>
</comment>
<feature type="region of interest" description="Disordered" evidence="5">
    <location>
        <begin position="199"/>
        <end position="247"/>
    </location>
</feature>
<dbReference type="PANTHER" id="PTHR33572">
    <property type="entry name" value="SPORE DEVELOPMENT REGULATOR VOSA"/>
    <property type="match status" value="1"/>
</dbReference>
<reference evidence="7 8" key="1">
    <citation type="submission" date="2018-06" db="EMBL/GenBank/DDBJ databases">
        <title>Comparative genomics reveals the genomic features of Rhizophagus irregularis, R. cerebriforme, R. diaphanum and Gigaspora rosea, and their symbiotic lifestyle signature.</title>
        <authorList>
            <person name="Morin E."/>
            <person name="San Clemente H."/>
            <person name="Chen E.C.H."/>
            <person name="De La Providencia I."/>
            <person name="Hainaut M."/>
            <person name="Kuo A."/>
            <person name="Kohler A."/>
            <person name="Murat C."/>
            <person name="Tang N."/>
            <person name="Roy S."/>
            <person name="Loubradou J."/>
            <person name="Henrissat B."/>
            <person name="Grigoriev I.V."/>
            <person name="Corradi N."/>
            <person name="Roux C."/>
            <person name="Martin F.M."/>
        </authorList>
    </citation>
    <scope>NUCLEOTIDE SEQUENCE [LARGE SCALE GENOMIC DNA]</scope>
    <source>
        <strain evidence="7 8">DAOM 194757</strain>
    </source>
</reference>
<dbReference type="OrthoDB" id="3056235at2759"/>